<dbReference type="EMBL" id="ANHY01000021">
    <property type="protein sequence ID" value="EKV27075.1"/>
    <property type="molecule type" value="Genomic_DNA"/>
</dbReference>
<keyword evidence="3" id="KW-1185">Reference proteome</keyword>
<accession>K9GM40</accession>
<dbReference type="Proteomes" id="UP000009881">
    <property type="component" value="Unassembled WGS sequence"/>
</dbReference>
<dbReference type="AlphaFoldDB" id="K9GM40"/>
<proteinExistence type="predicted"/>
<name>K9GM40_9PROT</name>
<dbReference type="OrthoDB" id="7363652at2"/>
<evidence type="ECO:0000256" key="1">
    <source>
        <dbReference type="SAM" id="MobiDB-lite"/>
    </source>
</evidence>
<feature type="compositionally biased region" description="Low complexity" evidence="1">
    <location>
        <begin position="122"/>
        <end position="137"/>
    </location>
</feature>
<dbReference type="STRING" id="1238182.C882_2004"/>
<feature type="compositionally biased region" description="Gly residues" evidence="1">
    <location>
        <begin position="161"/>
        <end position="171"/>
    </location>
</feature>
<evidence type="ECO:0000313" key="3">
    <source>
        <dbReference type="Proteomes" id="UP000009881"/>
    </source>
</evidence>
<sequence length="171" mass="17786">MSAPSRRAPAARALIVLVAAGVGLTACNPLPEPFIDMRREAGTLRVVGSSRLERPAICYNTINATAQEVQALADAVCAETGRVAVYETSDVGQCTVLHPHRSFFRCDQPEAPADGSQQRVTGVEPGPLGVRVPGPVVDEPAEGEDPGVPDLPAAPVRPGDPDGGGLLDIFD</sequence>
<protein>
    <recommendedName>
        <fullName evidence="4">Lipoprotein</fullName>
    </recommendedName>
</protein>
<organism evidence="2 3">
    <name type="scientific">Caenispirillum salinarum AK4</name>
    <dbReference type="NCBI Taxonomy" id="1238182"/>
    <lineage>
        <taxon>Bacteria</taxon>
        <taxon>Pseudomonadati</taxon>
        <taxon>Pseudomonadota</taxon>
        <taxon>Alphaproteobacteria</taxon>
        <taxon>Rhodospirillales</taxon>
        <taxon>Novispirillaceae</taxon>
        <taxon>Caenispirillum</taxon>
    </lineage>
</organism>
<reference evidence="2 3" key="1">
    <citation type="journal article" date="2013" name="Genome Announc.">
        <title>Draft Genome Sequence of an Alphaproteobacterium, Caenispirillum salinarum AK4(T), Isolated from a Solar Saltern.</title>
        <authorList>
            <person name="Khatri I."/>
            <person name="Singh A."/>
            <person name="Korpole S."/>
            <person name="Pinnaka A.K."/>
            <person name="Subramanian S."/>
        </authorList>
    </citation>
    <scope>NUCLEOTIDE SEQUENCE [LARGE SCALE GENOMIC DNA]</scope>
    <source>
        <strain evidence="2 3">AK4</strain>
    </source>
</reference>
<evidence type="ECO:0008006" key="4">
    <source>
        <dbReference type="Google" id="ProtNLM"/>
    </source>
</evidence>
<comment type="caution">
    <text evidence="2">The sequence shown here is derived from an EMBL/GenBank/DDBJ whole genome shotgun (WGS) entry which is preliminary data.</text>
</comment>
<feature type="region of interest" description="Disordered" evidence="1">
    <location>
        <begin position="108"/>
        <end position="171"/>
    </location>
</feature>
<gene>
    <name evidence="2" type="ORF">C882_2004</name>
</gene>
<evidence type="ECO:0000313" key="2">
    <source>
        <dbReference type="EMBL" id="EKV27075.1"/>
    </source>
</evidence>
<dbReference type="RefSeq" id="WP_009542400.1">
    <property type="nucleotide sequence ID" value="NZ_ANHY01000021.1"/>
</dbReference>
<dbReference type="PROSITE" id="PS51257">
    <property type="entry name" value="PROKAR_LIPOPROTEIN"/>
    <property type="match status" value="1"/>
</dbReference>